<evidence type="ECO:0000256" key="3">
    <source>
        <dbReference type="ARBA" id="ARBA00022917"/>
    </source>
</evidence>
<feature type="compositionally biased region" description="Basic and acidic residues" evidence="5">
    <location>
        <begin position="90"/>
        <end position="111"/>
    </location>
</feature>
<evidence type="ECO:0000313" key="6">
    <source>
        <dbReference type="EMBL" id="TNY18860.1"/>
    </source>
</evidence>
<gene>
    <name evidence="6" type="ORF">DMC30DRAFT_31603</name>
</gene>
<dbReference type="AlphaFoldDB" id="A0A5C5FPY8"/>
<evidence type="ECO:0000256" key="1">
    <source>
        <dbReference type="ARBA" id="ARBA00022490"/>
    </source>
</evidence>
<evidence type="ECO:0000313" key="7">
    <source>
        <dbReference type="Proteomes" id="UP000311382"/>
    </source>
</evidence>
<dbReference type="GO" id="GO:0005852">
    <property type="term" value="C:eukaryotic translation initiation factor 3 complex"/>
    <property type="evidence" value="ECO:0007669"/>
    <property type="project" value="InterPro"/>
</dbReference>
<dbReference type="InterPro" id="IPR023194">
    <property type="entry name" value="eIF3-like_dom_sf"/>
</dbReference>
<comment type="caution">
    <text evidence="6">The sequence shown here is derived from an EMBL/GenBank/DDBJ whole genome shotgun (WGS) entry which is preliminary data.</text>
</comment>
<dbReference type="OrthoDB" id="20381at2759"/>
<dbReference type="Pfam" id="PF08597">
    <property type="entry name" value="eIF3_subunit"/>
    <property type="match status" value="1"/>
</dbReference>
<dbReference type="STRING" id="5288.A0A5C5FPY8"/>
<keyword evidence="7" id="KW-1185">Reference proteome</keyword>
<feature type="compositionally biased region" description="Low complexity" evidence="5">
    <location>
        <begin position="14"/>
        <end position="33"/>
    </location>
</feature>
<keyword evidence="3" id="KW-0648">Protein biosynthesis</keyword>
<dbReference type="EMBL" id="SOZI01000119">
    <property type="protein sequence ID" value="TNY18860.1"/>
    <property type="molecule type" value="Genomic_DNA"/>
</dbReference>
<keyword evidence="2 6" id="KW-0396">Initiation factor</keyword>
<dbReference type="InterPro" id="IPR013906">
    <property type="entry name" value="eIF3j"/>
</dbReference>
<feature type="compositionally biased region" description="Low complexity" evidence="5">
    <location>
        <begin position="113"/>
        <end position="122"/>
    </location>
</feature>
<dbReference type="Gene3D" id="1.10.246.60">
    <property type="entry name" value="Eukaryotic translation initiation factor 3 like domains"/>
    <property type="match status" value="1"/>
</dbReference>
<protein>
    <recommendedName>
        <fullName evidence="4">Eukaryotic translation initiation factor 3 30 kDa subunit</fullName>
    </recommendedName>
</protein>
<evidence type="ECO:0000256" key="4">
    <source>
        <dbReference type="ARBA" id="ARBA00029904"/>
    </source>
</evidence>
<dbReference type="PANTHER" id="PTHR21681:SF0">
    <property type="entry name" value="EUKARYOTIC TRANSLATION INITIATION FACTOR 3 SUBUNIT J"/>
    <property type="match status" value="1"/>
</dbReference>
<dbReference type="PANTHER" id="PTHR21681">
    <property type="entry name" value="EUKARYOTIC TRANSLATION INITIATION FACTOR 3 SUBUNIT J"/>
    <property type="match status" value="1"/>
</dbReference>
<reference evidence="6 7" key="1">
    <citation type="submission" date="2019-03" db="EMBL/GenBank/DDBJ databases">
        <title>Rhodosporidium diobovatum UCD-FST 08-225 genome sequencing, assembly, and annotation.</title>
        <authorList>
            <person name="Fakankun I.U."/>
            <person name="Fristensky B."/>
            <person name="Levin D.B."/>
        </authorList>
    </citation>
    <scope>NUCLEOTIDE SEQUENCE [LARGE SCALE GENOMIC DNA]</scope>
    <source>
        <strain evidence="6 7">UCD-FST 08-225</strain>
    </source>
</reference>
<feature type="region of interest" description="Disordered" evidence="5">
    <location>
        <begin position="1"/>
        <end position="122"/>
    </location>
</feature>
<sequence>MGSDWDASSDEETSAPAATTSTSTAGAPTLAPAVPLVKKGGKYADEDLSDDDVKDDWDVSESDDDDKKLKKPAAAVGSMRNKGVTKHKIAQKEEEERRKAEEQERKERENDPAALRAKARAAQLRSDMDSAATLFGESSLADNPLDMECRTKEDFSALATSLSDLVIQKHSSSKHYASFIDELVKALAQPLKADEVGKVRASMAQLAIDKGKAEKANVKGPGGKPPARMVARGREDLSSFGEVLDDDAAAANFDPDEDFM</sequence>
<keyword evidence="1" id="KW-0963">Cytoplasm</keyword>
<accession>A0A5C5FPY8</accession>
<organism evidence="6 7">
    <name type="scientific">Rhodotorula diobovata</name>
    <dbReference type="NCBI Taxonomy" id="5288"/>
    <lineage>
        <taxon>Eukaryota</taxon>
        <taxon>Fungi</taxon>
        <taxon>Dikarya</taxon>
        <taxon>Basidiomycota</taxon>
        <taxon>Pucciniomycotina</taxon>
        <taxon>Microbotryomycetes</taxon>
        <taxon>Sporidiobolales</taxon>
        <taxon>Sporidiobolaceae</taxon>
        <taxon>Rhodotorula</taxon>
    </lineage>
</organism>
<dbReference type="GO" id="GO:0003743">
    <property type="term" value="F:translation initiation factor activity"/>
    <property type="evidence" value="ECO:0007669"/>
    <property type="project" value="UniProtKB-KW"/>
</dbReference>
<name>A0A5C5FPY8_9BASI</name>
<dbReference type="Proteomes" id="UP000311382">
    <property type="component" value="Unassembled WGS sequence"/>
</dbReference>
<proteinExistence type="predicted"/>
<evidence type="ECO:0000256" key="5">
    <source>
        <dbReference type="SAM" id="MobiDB-lite"/>
    </source>
</evidence>
<feature type="compositionally biased region" description="Acidic residues" evidence="5">
    <location>
        <begin position="46"/>
        <end position="64"/>
    </location>
</feature>
<evidence type="ECO:0000256" key="2">
    <source>
        <dbReference type="ARBA" id="ARBA00022540"/>
    </source>
</evidence>